<evidence type="ECO:0000313" key="3">
    <source>
        <dbReference type="EMBL" id="CAI8029236.1"/>
    </source>
</evidence>
<evidence type="ECO:0000256" key="1">
    <source>
        <dbReference type="SAM" id="MobiDB-lite"/>
    </source>
</evidence>
<reference evidence="3" key="1">
    <citation type="submission" date="2023-03" db="EMBL/GenBank/DDBJ databases">
        <authorList>
            <person name="Steffen K."/>
            <person name="Cardenas P."/>
        </authorList>
    </citation>
    <scope>NUCLEOTIDE SEQUENCE</scope>
</reference>
<feature type="non-terminal residue" evidence="3">
    <location>
        <position position="290"/>
    </location>
</feature>
<dbReference type="Pfam" id="PF08393">
    <property type="entry name" value="DHC_N2"/>
    <property type="match status" value="1"/>
</dbReference>
<proteinExistence type="predicted"/>
<dbReference type="PANTHER" id="PTHR46961:SF21">
    <property type="entry name" value="LOW QUALITY PROTEIN: DYNEIN BETA CHAIN, FLAGELLAR OUTER ARM-LIKE"/>
    <property type="match status" value="1"/>
</dbReference>
<keyword evidence="4" id="KW-1185">Reference proteome</keyword>
<accession>A0AA35SIE0</accession>
<protein>
    <submittedName>
        <fullName evidence="3">Dynein heavy chain 9, axonemal</fullName>
    </submittedName>
</protein>
<dbReference type="GO" id="GO:0030286">
    <property type="term" value="C:dynein complex"/>
    <property type="evidence" value="ECO:0007669"/>
    <property type="project" value="InterPro"/>
</dbReference>
<feature type="compositionally biased region" description="Pro residues" evidence="1">
    <location>
        <begin position="90"/>
        <end position="102"/>
    </location>
</feature>
<name>A0AA35SIE0_GEOBA</name>
<dbReference type="EMBL" id="CASHTH010002391">
    <property type="protein sequence ID" value="CAI8029236.1"/>
    <property type="molecule type" value="Genomic_DNA"/>
</dbReference>
<dbReference type="GO" id="GO:0051959">
    <property type="term" value="F:dynein light intermediate chain binding"/>
    <property type="evidence" value="ECO:0007669"/>
    <property type="project" value="InterPro"/>
</dbReference>
<feature type="region of interest" description="Disordered" evidence="1">
    <location>
        <begin position="70"/>
        <end position="108"/>
    </location>
</feature>
<gene>
    <name evidence="3" type="ORF">GBAR_LOCUS16614</name>
</gene>
<evidence type="ECO:0000259" key="2">
    <source>
        <dbReference type="Pfam" id="PF08393"/>
    </source>
</evidence>
<dbReference type="PANTHER" id="PTHR46961">
    <property type="entry name" value="DYNEIN HEAVY CHAIN 1, AXONEMAL-LIKE PROTEIN"/>
    <property type="match status" value="1"/>
</dbReference>
<feature type="non-terminal residue" evidence="3">
    <location>
        <position position="1"/>
    </location>
</feature>
<dbReference type="GO" id="GO:0045505">
    <property type="term" value="F:dynein intermediate chain binding"/>
    <property type="evidence" value="ECO:0007669"/>
    <property type="project" value="InterPro"/>
</dbReference>
<dbReference type="InterPro" id="IPR013602">
    <property type="entry name" value="Dynein_heavy_linker"/>
</dbReference>
<comment type="caution">
    <text evidence="3">The sequence shown here is derived from an EMBL/GenBank/DDBJ whole genome shotgun (WGS) entry which is preliminary data.</text>
</comment>
<feature type="domain" description="Dynein heavy chain linker" evidence="2">
    <location>
        <begin position="108"/>
        <end position="282"/>
    </location>
</feature>
<dbReference type="InterPro" id="IPR026983">
    <property type="entry name" value="DHC"/>
</dbReference>
<sequence length="290" mass="32247">SEVLGTVDRANKEVAIEALLNTFEEVWLSRQLELVATRRQPLTISRQETVTELGLEGQIIAPATSKPRVSSAKVTSLLQRSRRSVTKPTSPTPFSPPSPSSPPDTSHQTVRLLCNTDSIFETLESHQTSIQSVIGTTAAASFTDDLHRWQKMLQTIEAVLGVWLQVQALWTQLEVYQSSEVQTHLPAQSFTFSSVDKDWRDLIQSATANPSVMTVCLKEGLLCQLEKLQTSLLQCRAALVGYAKGQRDKCHWFHFIPLDDVLKFVCCGSHVEQLSSLIHKLLPHASGLLY</sequence>
<organism evidence="3 4">
    <name type="scientific">Geodia barretti</name>
    <name type="common">Barrett's horny sponge</name>
    <dbReference type="NCBI Taxonomy" id="519541"/>
    <lineage>
        <taxon>Eukaryota</taxon>
        <taxon>Metazoa</taxon>
        <taxon>Porifera</taxon>
        <taxon>Demospongiae</taxon>
        <taxon>Heteroscleromorpha</taxon>
        <taxon>Tetractinellida</taxon>
        <taxon>Astrophorina</taxon>
        <taxon>Geodiidae</taxon>
        <taxon>Geodia</taxon>
    </lineage>
</organism>
<dbReference type="GO" id="GO:0007018">
    <property type="term" value="P:microtubule-based movement"/>
    <property type="evidence" value="ECO:0007669"/>
    <property type="project" value="InterPro"/>
</dbReference>
<dbReference type="Gene3D" id="1.20.140.100">
    <property type="entry name" value="Dynein heavy chain, N-terminal domain 2"/>
    <property type="match status" value="1"/>
</dbReference>
<evidence type="ECO:0000313" key="4">
    <source>
        <dbReference type="Proteomes" id="UP001174909"/>
    </source>
</evidence>
<dbReference type="Proteomes" id="UP001174909">
    <property type="component" value="Unassembled WGS sequence"/>
</dbReference>
<dbReference type="InterPro" id="IPR042222">
    <property type="entry name" value="Dynein_2_N"/>
</dbReference>
<dbReference type="AlphaFoldDB" id="A0AA35SIE0"/>